<dbReference type="AlphaFoldDB" id="A0A417Y7F3"/>
<dbReference type="PANTHER" id="PTHR33164:SF99">
    <property type="entry name" value="MARR FAMILY REGULATORY PROTEIN"/>
    <property type="match status" value="1"/>
</dbReference>
<dbReference type="OrthoDB" id="3526267at2"/>
<protein>
    <submittedName>
        <fullName evidence="2">MarR family transcriptional regulator</fullName>
    </submittedName>
</protein>
<keyword evidence="3" id="KW-1185">Reference proteome</keyword>
<dbReference type="Gene3D" id="1.10.10.10">
    <property type="entry name" value="Winged helix-like DNA-binding domain superfamily/Winged helix DNA-binding domain"/>
    <property type="match status" value="1"/>
</dbReference>
<dbReference type="RefSeq" id="WP_118921784.1">
    <property type="nucleotide sequence ID" value="NZ_QXGH01000009.1"/>
</dbReference>
<reference evidence="2 3" key="1">
    <citation type="submission" date="2018-09" db="EMBL/GenBank/DDBJ databases">
        <title>Genome sequencing of Nocardioides immobilis CCTCC AB 2017083 for comparison to Nocardioides silvaticus.</title>
        <authorList>
            <person name="Li C."/>
            <person name="Wang G."/>
        </authorList>
    </citation>
    <scope>NUCLEOTIDE SEQUENCE [LARGE SCALE GENOMIC DNA]</scope>
    <source>
        <strain evidence="2 3">CCTCC AB 2017083</strain>
    </source>
</reference>
<name>A0A417Y7F3_9ACTN</name>
<dbReference type="GO" id="GO:0006950">
    <property type="term" value="P:response to stress"/>
    <property type="evidence" value="ECO:0007669"/>
    <property type="project" value="TreeGrafter"/>
</dbReference>
<dbReference type="Pfam" id="PF12802">
    <property type="entry name" value="MarR_2"/>
    <property type="match status" value="1"/>
</dbReference>
<dbReference type="InterPro" id="IPR036390">
    <property type="entry name" value="WH_DNA-bd_sf"/>
</dbReference>
<gene>
    <name evidence="2" type="ORF">D0Z08_01010</name>
</gene>
<organism evidence="2 3">
    <name type="scientific">Nocardioides immobilis</name>
    <dbReference type="NCBI Taxonomy" id="2049295"/>
    <lineage>
        <taxon>Bacteria</taxon>
        <taxon>Bacillati</taxon>
        <taxon>Actinomycetota</taxon>
        <taxon>Actinomycetes</taxon>
        <taxon>Propionibacteriales</taxon>
        <taxon>Nocardioidaceae</taxon>
        <taxon>Nocardioides</taxon>
    </lineage>
</organism>
<dbReference type="GO" id="GO:0003700">
    <property type="term" value="F:DNA-binding transcription factor activity"/>
    <property type="evidence" value="ECO:0007669"/>
    <property type="project" value="InterPro"/>
</dbReference>
<dbReference type="PROSITE" id="PS50995">
    <property type="entry name" value="HTH_MARR_2"/>
    <property type="match status" value="1"/>
</dbReference>
<dbReference type="PANTHER" id="PTHR33164">
    <property type="entry name" value="TRANSCRIPTIONAL REGULATOR, MARR FAMILY"/>
    <property type="match status" value="1"/>
</dbReference>
<sequence>MPPADGKQPPEAPSSATRWLTPDEEAAWRALGSVIVTLPWALECQLQRDAGLSFLEYYVLARLSEEPDHTLRMSILAELTHASLSRLSHLAKRLEGRGLVRREPDPTDGRFTHAILTEAGYAKLVASAPAHVATVRALVMDAFSPDELQQLHNVSRRLLSRIAATGLP</sequence>
<dbReference type="Proteomes" id="UP000283644">
    <property type="component" value="Unassembled WGS sequence"/>
</dbReference>
<dbReference type="SMART" id="SM00347">
    <property type="entry name" value="HTH_MARR"/>
    <property type="match status" value="1"/>
</dbReference>
<comment type="caution">
    <text evidence="2">The sequence shown here is derived from an EMBL/GenBank/DDBJ whole genome shotgun (WGS) entry which is preliminary data.</text>
</comment>
<evidence type="ECO:0000259" key="1">
    <source>
        <dbReference type="PROSITE" id="PS50995"/>
    </source>
</evidence>
<dbReference type="InterPro" id="IPR000835">
    <property type="entry name" value="HTH_MarR-typ"/>
</dbReference>
<dbReference type="InterPro" id="IPR036388">
    <property type="entry name" value="WH-like_DNA-bd_sf"/>
</dbReference>
<accession>A0A417Y7F3</accession>
<evidence type="ECO:0000313" key="3">
    <source>
        <dbReference type="Proteomes" id="UP000283644"/>
    </source>
</evidence>
<feature type="domain" description="HTH marR-type" evidence="1">
    <location>
        <begin position="24"/>
        <end position="160"/>
    </location>
</feature>
<proteinExistence type="predicted"/>
<dbReference type="InterPro" id="IPR039422">
    <property type="entry name" value="MarR/SlyA-like"/>
</dbReference>
<dbReference type="EMBL" id="QXGH01000009">
    <property type="protein sequence ID" value="RHW28487.1"/>
    <property type="molecule type" value="Genomic_DNA"/>
</dbReference>
<dbReference type="SUPFAM" id="SSF46785">
    <property type="entry name" value="Winged helix' DNA-binding domain"/>
    <property type="match status" value="1"/>
</dbReference>
<evidence type="ECO:0000313" key="2">
    <source>
        <dbReference type="EMBL" id="RHW28487.1"/>
    </source>
</evidence>